<feature type="chain" id="PRO_5040349519" evidence="7">
    <location>
        <begin position="17"/>
        <end position="337"/>
    </location>
</feature>
<sequence length="337" mass="37391">MLALILIVLGVGSVYGAERNPMRDPAVSRAIWAIDENFALLGLDIFPSLLAPKASRGRKLFFNAMSRYYAACGHTTASALIQSRMQVNRKYGVSQEDIAHFDLAVCIALLVNTVAGTAWVLLYVYSDASLLARVRKEIYKFLVVARRNGVRRVNIRKVVDDGAFLTSLVREVLRVQSTNASGRIVLGDTLLDNEMLLKKNAFLLIPSAEMHSSESAWGPTASQFDPERFIEKEGQSAHRAPAAALQTFGSGASVCPGRHFAESEILAILVIMALRYDLSPVGGGEWRMPKTRSHITTSTLTALDDVRVEWSERKEGRGLKWELYGSRRGPYNFRLWS</sequence>
<comment type="caution">
    <text evidence="8">The sequence shown here is derived from an EMBL/GenBank/DDBJ whole genome shotgun (WGS) entry which is preliminary data.</text>
</comment>
<dbReference type="InterPro" id="IPR001128">
    <property type="entry name" value="Cyt_P450"/>
</dbReference>
<comment type="cofactor">
    <cofactor evidence="1 6">
        <name>heme</name>
        <dbReference type="ChEBI" id="CHEBI:30413"/>
    </cofactor>
</comment>
<keyword evidence="7" id="KW-0732">Signal</keyword>
<evidence type="ECO:0000256" key="3">
    <source>
        <dbReference type="ARBA" id="ARBA00022723"/>
    </source>
</evidence>
<dbReference type="RefSeq" id="XP_044720491.1">
    <property type="nucleotide sequence ID" value="XM_044863959.1"/>
</dbReference>
<keyword evidence="5" id="KW-0503">Monooxygenase</keyword>
<dbReference type="Proteomes" id="UP000824596">
    <property type="component" value="Unassembled WGS sequence"/>
</dbReference>
<keyword evidence="9" id="KW-1185">Reference proteome</keyword>
<keyword evidence="5" id="KW-0560">Oxidoreductase</keyword>
<dbReference type="EMBL" id="JAIZPD010000005">
    <property type="protein sequence ID" value="KAH0962978.1"/>
    <property type="molecule type" value="Genomic_DNA"/>
</dbReference>
<comment type="similarity">
    <text evidence="2">Belongs to the cytochrome P450 family.</text>
</comment>
<dbReference type="GeneID" id="68354617"/>
<dbReference type="GO" id="GO:0005506">
    <property type="term" value="F:iron ion binding"/>
    <property type="evidence" value="ECO:0007669"/>
    <property type="project" value="InterPro"/>
</dbReference>
<evidence type="ECO:0000256" key="1">
    <source>
        <dbReference type="ARBA" id="ARBA00001971"/>
    </source>
</evidence>
<feature type="binding site" description="axial binding residue" evidence="6">
    <location>
        <position position="255"/>
    </location>
    <ligand>
        <name>heme</name>
        <dbReference type="ChEBI" id="CHEBI:30413"/>
    </ligand>
    <ligandPart>
        <name>Fe</name>
        <dbReference type="ChEBI" id="CHEBI:18248"/>
    </ligandPart>
</feature>
<dbReference type="PRINTS" id="PR00465">
    <property type="entry name" value="EP450IV"/>
</dbReference>
<dbReference type="Pfam" id="PF00067">
    <property type="entry name" value="p450"/>
    <property type="match status" value="1"/>
</dbReference>
<dbReference type="GO" id="GO:0020037">
    <property type="term" value="F:heme binding"/>
    <property type="evidence" value="ECO:0007669"/>
    <property type="project" value="InterPro"/>
</dbReference>
<dbReference type="Gene3D" id="1.10.630.10">
    <property type="entry name" value="Cytochrome P450"/>
    <property type="match status" value="1"/>
</dbReference>
<dbReference type="GO" id="GO:0004497">
    <property type="term" value="F:monooxygenase activity"/>
    <property type="evidence" value="ECO:0007669"/>
    <property type="project" value="UniProtKB-KW"/>
</dbReference>
<dbReference type="AlphaFoldDB" id="A0A9P8MVJ2"/>
<organism evidence="8 9">
    <name type="scientific">Hirsutella rhossiliensis</name>
    <dbReference type="NCBI Taxonomy" id="111463"/>
    <lineage>
        <taxon>Eukaryota</taxon>
        <taxon>Fungi</taxon>
        <taxon>Dikarya</taxon>
        <taxon>Ascomycota</taxon>
        <taxon>Pezizomycotina</taxon>
        <taxon>Sordariomycetes</taxon>
        <taxon>Hypocreomycetidae</taxon>
        <taxon>Hypocreales</taxon>
        <taxon>Ophiocordycipitaceae</taxon>
        <taxon>Hirsutella</taxon>
    </lineage>
</organism>
<dbReference type="InterPro" id="IPR002403">
    <property type="entry name" value="Cyt_P450_E_grp-IV"/>
</dbReference>
<dbReference type="CDD" id="cd11040">
    <property type="entry name" value="CYP7_CYP8-like"/>
    <property type="match status" value="1"/>
</dbReference>
<accession>A0A9P8MVJ2</accession>
<feature type="signal peptide" evidence="7">
    <location>
        <begin position="1"/>
        <end position="16"/>
    </location>
</feature>
<dbReference type="OrthoDB" id="4917114at2759"/>
<evidence type="ECO:0000256" key="5">
    <source>
        <dbReference type="ARBA" id="ARBA00023033"/>
    </source>
</evidence>
<gene>
    <name evidence="8" type="ORF">HRG_05488</name>
</gene>
<protein>
    <submittedName>
        <fullName evidence="8">Cytochrome p450 domain-containing protein</fullName>
    </submittedName>
</protein>
<evidence type="ECO:0000256" key="4">
    <source>
        <dbReference type="ARBA" id="ARBA00023004"/>
    </source>
</evidence>
<dbReference type="PANTHER" id="PTHR47582:SF1">
    <property type="entry name" value="P450, PUTATIVE (EUROFUNG)-RELATED"/>
    <property type="match status" value="1"/>
</dbReference>
<evidence type="ECO:0000256" key="6">
    <source>
        <dbReference type="PIRSR" id="PIRSR602403-1"/>
    </source>
</evidence>
<dbReference type="InterPro" id="IPR036396">
    <property type="entry name" value="Cyt_P450_sf"/>
</dbReference>
<dbReference type="PANTHER" id="PTHR47582">
    <property type="entry name" value="P450, PUTATIVE (EUROFUNG)-RELATED"/>
    <property type="match status" value="1"/>
</dbReference>
<dbReference type="GO" id="GO:0016705">
    <property type="term" value="F:oxidoreductase activity, acting on paired donors, with incorporation or reduction of molecular oxygen"/>
    <property type="evidence" value="ECO:0007669"/>
    <property type="project" value="InterPro"/>
</dbReference>
<keyword evidence="3 6" id="KW-0479">Metal-binding</keyword>
<proteinExistence type="inferred from homology"/>
<name>A0A9P8MVJ2_9HYPO</name>
<keyword evidence="4 6" id="KW-0408">Iron</keyword>
<dbReference type="SUPFAM" id="SSF48264">
    <property type="entry name" value="Cytochrome P450"/>
    <property type="match status" value="1"/>
</dbReference>
<evidence type="ECO:0000313" key="9">
    <source>
        <dbReference type="Proteomes" id="UP000824596"/>
    </source>
</evidence>
<evidence type="ECO:0000256" key="7">
    <source>
        <dbReference type="SAM" id="SignalP"/>
    </source>
</evidence>
<evidence type="ECO:0000256" key="2">
    <source>
        <dbReference type="ARBA" id="ARBA00010617"/>
    </source>
</evidence>
<keyword evidence="6" id="KW-0349">Heme</keyword>
<dbReference type="InterPro" id="IPR053007">
    <property type="entry name" value="CYP450_monoxygenase_sec-met"/>
</dbReference>
<evidence type="ECO:0000313" key="8">
    <source>
        <dbReference type="EMBL" id="KAH0962978.1"/>
    </source>
</evidence>
<reference evidence="8" key="1">
    <citation type="submission" date="2021-09" db="EMBL/GenBank/DDBJ databases">
        <title>A high-quality genome of the endoparasitic fungus Hirsutella rhossiliensis with a comparison of Hirsutella genomes reveals transposable elements contributing to genome size variation.</title>
        <authorList>
            <person name="Lin R."/>
            <person name="Jiao Y."/>
            <person name="Sun X."/>
            <person name="Ling J."/>
            <person name="Xie B."/>
            <person name="Cheng X."/>
        </authorList>
    </citation>
    <scope>NUCLEOTIDE SEQUENCE</scope>
    <source>
        <strain evidence="8">HR02</strain>
    </source>
</reference>